<dbReference type="AlphaFoldDB" id="A0A934WUI4"/>
<organism evidence="3 4">
    <name type="scientific">Ruminococcus difficilis</name>
    <dbReference type="NCBI Taxonomy" id="2763069"/>
    <lineage>
        <taxon>Bacteria</taxon>
        <taxon>Bacillati</taxon>
        <taxon>Bacillota</taxon>
        <taxon>Clostridia</taxon>
        <taxon>Eubacteriales</taxon>
        <taxon>Oscillospiraceae</taxon>
        <taxon>Ruminococcus</taxon>
    </lineage>
</organism>
<keyword evidence="4" id="KW-1185">Reference proteome</keyword>
<dbReference type="InterPro" id="IPR011698">
    <property type="entry name" value="GATase_3"/>
</dbReference>
<evidence type="ECO:0000313" key="3">
    <source>
        <dbReference type="EMBL" id="MBK6090176.1"/>
    </source>
</evidence>
<dbReference type="SUPFAM" id="SSF52317">
    <property type="entry name" value="Class I glutamine amidotransferase-like"/>
    <property type="match status" value="1"/>
</dbReference>
<evidence type="ECO:0000259" key="2">
    <source>
        <dbReference type="Pfam" id="PF07685"/>
    </source>
</evidence>
<dbReference type="InterPro" id="IPR029062">
    <property type="entry name" value="Class_I_gatase-like"/>
</dbReference>
<feature type="domain" description="CobB/CobQ-like glutamine amidotransferase" evidence="2">
    <location>
        <begin position="2"/>
        <end position="194"/>
    </location>
</feature>
<name>A0A934WUI4_9FIRM</name>
<dbReference type="RefSeq" id="WP_201428849.1">
    <property type="nucleotide sequence ID" value="NZ_JAEQMG010000186.1"/>
</dbReference>
<evidence type="ECO:0000256" key="1">
    <source>
        <dbReference type="ARBA" id="ARBA00022962"/>
    </source>
</evidence>
<accession>A0A934WUI4</accession>
<comment type="caution">
    <text evidence="3">The sequence shown here is derived from an EMBL/GenBank/DDBJ whole genome shotgun (WGS) entry which is preliminary data.</text>
</comment>
<gene>
    <name evidence="3" type="ORF">JKK62_16255</name>
</gene>
<reference evidence="3" key="1">
    <citation type="submission" date="2021-01" db="EMBL/GenBank/DDBJ databases">
        <title>Genome public.</title>
        <authorList>
            <person name="Liu C."/>
            <person name="Sun Q."/>
        </authorList>
    </citation>
    <scope>NUCLEOTIDE SEQUENCE</scope>
    <source>
        <strain evidence="3">M6</strain>
    </source>
</reference>
<evidence type="ECO:0000313" key="4">
    <source>
        <dbReference type="Proteomes" id="UP000633365"/>
    </source>
</evidence>
<proteinExistence type="predicted"/>
<dbReference type="GO" id="GO:0003824">
    <property type="term" value="F:catalytic activity"/>
    <property type="evidence" value="ECO:0007669"/>
    <property type="project" value="InterPro"/>
</dbReference>
<dbReference type="Proteomes" id="UP000633365">
    <property type="component" value="Unassembled WGS sequence"/>
</dbReference>
<protein>
    <recommendedName>
        <fullName evidence="2">CobB/CobQ-like glutamine amidotransferase domain-containing protein</fullName>
    </recommendedName>
</protein>
<dbReference type="Pfam" id="PF07685">
    <property type="entry name" value="GATase_3"/>
    <property type="match status" value="1"/>
</dbReference>
<dbReference type="EMBL" id="JAEQMG010000186">
    <property type="protein sequence ID" value="MBK6090176.1"/>
    <property type="molecule type" value="Genomic_DNA"/>
</dbReference>
<sequence length="234" mass="25970">MKILHMYHDVMNLYGEYANVLAVRDMIIKSGESCEVVKKSYGDDVNFDEYDFVYIGSGTERGQKSVLADFLPKRDAFKAYVDSGKAALLTGNAFEMLGKTITDCDGNVFEGLSLFDFTVTEQNKTRNTADAVFTADFLSQPLVGFINKCSEIKGIDKPMFTVKLGLGNCSDSTGEGVRMNNLFCTHLTGPVLMKNPEFLTYINKLITGKDAEPNPLAVKGYEVTVRELQARMEQ</sequence>
<keyword evidence="1" id="KW-0315">Glutamine amidotransferase</keyword>